<dbReference type="GO" id="GO:0008234">
    <property type="term" value="F:cysteine-type peptidase activity"/>
    <property type="evidence" value="ECO:0007669"/>
    <property type="project" value="InterPro"/>
</dbReference>
<dbReference type="SUPFAM" id="SSF54001">
    <property type="entry name" value="Cysteine proteinases"/>
    <property type="match status" value="1"/>
</dbReference>
<evidence type="ECO:0000313" key="7">
    <source>
        <dbReference type="Proteomes" id="UP000708148"/>
    </source>
</evidence>
<dbReference type="Pfam" id="PF08246">
    <property type="entry name" value="Inhibitor_I29"/>
    <property type="match status" value="1"/>
</dbReference>
<dbReference type="InterPro" id="IPR025661">
    <property type="entry name" value="Pept_asp_AS"/>
</dbReference>
<dbReference type="EMBL" id="CAJHUC010000669">
    <property type="protein sequence ID" value="CAD7697512.1"/>
    <property type="molecule type" value="Genomic_DNA"/>
</dbReference>
<keyword evidence="2" id="KW-1015">Disulfide bond</keyword>
<dbReference type="PROSITE" id="PS51257">
    <property type="entry name" value="PROKAR_LIPOPROTEIN"/>
    <property type="match status" value="1"/>
</dbReference>
<dbReference type="InterPro" id="IPR039417">
    <property type="entry name" value="Peptidase_C1A_papain-like"/>
</dbReference>
<feature type="domain" description="Cathepsin propeptide inhibitor" evidence="5">
    <location>
        <begin position="46"/>
        <end position="103"/>
    </location>
</feature>
<dbReference type="PRINTS" id="PR00705">
    <property type="entry name" value="PAPAIN"/>
</dbReference>
<dbReference type="GO" id="GO:0006508">
    <property type="term" value="P:proteolysis"/>
    <property type="evidence" value="ECO:0007669"/>
    <property type="project" value="InterPro"/>
</dbReference>
<evidence type="ECO:0000256" key="2">
    <source>
        <dbReference type="ARBA" id="ARBA00023157"/>
    </source>
</evidence>
<protein>
    <submittedName>
        <fullName evidence="6">Uncharacterized protein</fullName>
    </submittedName>
</protein>
<dbReference type="InterPro" id="IPR013128">
    <property type="entry name" value="Peptidase_C1A"/>
</dbReference>
<evidence type="ECO:0000259" key="5">
    <source>
        <dbReference type="SMART" id="SM00848"/>
    </source>
</evidence>
<organism evidence="6 7">
    <name type="scientific">Ostreobium quekettii</name>
    <dbReference type="NCBI Taxonomy" id="121088"/>
    <lineage>
        <taxon>Eukaryota</taxon>
        <taxon>Viridiplantae</taxon>
        <taxon>Chlorophyta</taxon>
        <taxon>core chlorophytes</taxon>
        <taxon>Ulvophyceae</taxon>
        <taxon>TCBD clade</taxon>
        <taxon>Bryopsidales</taxon>
        <taxon>Ostreobineae</taxon>
        <taxon>Ostreobiaceae</taxon>
        <taxon>Ostreobium</taxon>
    </lineage>
</organism>
<dbReference type="InterPro" id="IPR013201">
    <property type="entry name" value="Prot_inhib_I29"/>
</dbReference>
<dbReference type="SMART" id="SM00645">
    <property type="entry name" value="Pept_C1"/>
    <property type="match status" value="1"/>
</dbReference>
<dbReference type="FunFam" id="3.90.70.10:FF:000332">
    <property type="entry name" value="Cathepsin L1"/>
    <property type="match status" value="1"/>
</dbReference>
<dbReference type="Pfam" id="PF00112">
    <property type="entry name" value="Peptidase_C1"/>
    <property type="match status" value="1"/>
</dbReference>
<evidence type="ECO:0000256" key="3">
    <source>
        <dbReference type="SAM" id="SignalP"/>
    </source>
</evidence>
<dbReference type="PROSITE" id="PS00139">
    <property type="entry name" value="THIOL_PROTEASE_CYS"/>
    <property type="match status" value="1"/>
</dbReference>
<reference evidence="6" key="1">
    <citation type="submission" date="2020-12" db="EMBL/GenBank/DDBJ databases">
        <authorList>
            <person name="Iha C."/>
        </authorList>
    </citation>
    <scope>NUCLEOTIDE SEQUENCE</scope>
</reference>
<dbReference type="SMART" id="SM00848">
    <property type="entry name" value="Inhibitor_I29"/>
    <property type="match status" value="1"/>
</dbReference>
<feature type="chain" id="PRO_5035908864" evidence="3">
    <location>
        <begin position="24"/>
        <end position="367"/>
    </location>
</feature>
<gene>
    <name evidence="6" type="ORF">OSTQU699_LOCUS2873</name>
</gene>
<dbReference type="Proteomes" id="UP000708148">
    <property type="component" value="Unassembled WGS sequence"/>
</dbReference>
<sequence>MARSPGWLPLLACLIAACLLAAGGSPDRDSDEAYLVTAKAGPIDAFNQWAAERNRSYVEGTEEYGTRFDTWLANVEYIIEYNKQHESHWLAMNDFGDMTHEEYKRLLGAKVPKGKRRQVEEPSVDDNDWVPPYMDWREEGAVTPVKNQRECGSCWAFSAVGAVEGINAIYTGELFSLSEQELVDCSSKDWGCSGGWMDDAFEFAQKHGLTLEKDYKYKAEDEKCEKKKEKLYYAMIDGHKDVPINEHALMKAAAQQPVSVAIDAESEPFMFYGGGVYDEPCGVIPDHGVLVVGYHKHSTDYTHGGGYWIIKNSWGKNWGEHGYIKFRMGMNGGMGQCGIALHASYPTKKYEDALSWPRSAGAEIATT</sequence>
<dbReference type="InterPro" id="IPR000668">
    <property type="entry name" value="Peptidase_C1A_C"/>
</dbReference>
<dbReference type="PROSITE" id="PS00640">
    <property type="entry name" value="THIOL_PROTEASE_ASN"/>
    <property type="match status" value="1"/>
</dbReference>
<dbReference type="OrthoDB" id="10253408at2759"/>
<proteinExistence type="inferred from homology"/>
<dbReference type="InterPro" id="IPR038765">
    <property type="entry name" value="Papain-like_cys_pep_sf"/>
</dbReference>
<keyword evidence="3" id="KW-0732">Signal</keyword>
<dbReference type="AlphaFoldDB" id="A0A8S1IRR7"/>
<keyword evidence="7" id="KW-1185">Reference proteome</keyword>
<dbReference type="CDD" id="cd02248">
    <property type="entry name" value="Peptidase_C1A"/>
    <property type="match status" value="1"/>
</dbReference>
<comment type="caution">
    <text evidence="6">The sequence shown here is derived from an EMBL/GenBank/DDBJ whole genome shotgun (WGS) entry which is preliminary data.</text>
</comment>
<evidence type="ECO:0000259" key="4">
    <source>
        <dbReference type="SMART" id="SM00645"/>
    </source>
</evidence>
<evidence type="ECO:0000313" key="6">
    <source>
        <dbReference type="EMBL" id="CAD7697512.1"/>
    </source>
</evidence>
<feature type="signal peptide" evidence="3">
    <location>
        <begin position="1"/>
        <end position="23"/>
    </location>
</feature>
<dbReference type="PANTHER" id="PTHR12411">
    <property type="entry name" value="CYSTEINE PROTEASE FAMILY C1-RELATED"/>
    <property type="match status" value="1"/>
</dbReference>
<name>A0A8S1IRR7_9CHLO</name>
<evidence type="ECO:0000256" key="1">
    <source>
        <dbReference type="ARBA" id="ARBA00008455"/>
    </source>
</evidence>
<dbReference type="Gene3D" id="3.90.70.10">
    <property type="entry name" value="Cysteine proteinases"/>
    <property type="match status" value="1"/>
</dbReference>
<dbReference type="InterPro" id="IPR000169">
    <property type="entry name" value="Pept_cys_AS"/>
</dbReference>
<feature type="domain" description="Peptidase C1A papain C-terminal" evidence="4">
    <location>
        <begin position="130"/>
        <end position="347"/>
    </location>
</feature>
<accession>A0A8S1IRR7</accession>
<comment type="similarity">
    <text evidence="1">Belongs to the peptidase C1 family.</text>
</comment>